<dbReference type="Proteomes" id="UP000032180">
    <property type="component" value="Chromosome 4"/>
</dbReference>
<dbReference type="HOGENOM" id="CLU_2658044_0_0_1"/>
<evidence type="ECO:0000313" key="3">
    <source>
        <dbReference type="Proteomes" id="UP000032180"/>
    </source>
</evidence>
<feature type="compositionally biased region" description="Basic and acidic residues" evidence="1">
    <location>
        <begin position="25"/>
        <end position="34"/>
    </location>
</feature>
<feature type="compositionally biased region" description="Basic residues" evidence="1">
    <location>
        <begin position="47"/>
        <end position="57"/>
    </location>
</feature>
<dbReference type="Gramene" id="LPERR04G25170.1">
    <property type="protein sequence ID" value="LPERR04G25170.1"/>
    <property type="gene ID" value="LPERR04G25170"/>
</dbReference>
<reference evidence="3" key="2">
    <citation type="submission" date="2013-12" db="EMBL/GenBank/DDBJ databases">
        <authorList>
            <person name="Yu Y."/>
            <person name="Lee S."/>
            <person name="de Baynast K."/>
            <person name="Wissotski M."/>
            <person name="Liu L."/>
            <person name="Talag J."/>
            <person name="Goicoechea J."/>
            <person name="Angelova A."/>
            <person name="Jetty R."/>
            <person name="Kudrna D."/>
            <person name="Golser W."/>
            <person name="Rivera L."/>
            <person name="Zhang J."/>
            <person name="Wing R."/>
        </authorList>
    </citation>
    <scope>NUCLEOTIDE SEQUENCE</scope>
</reference>
<dbReference type="EnsemblPlants" id="LPERR04G25170.1">
    <property type="protein sequence ID" value="LPERR04G25170.1"/>
    <property type="gene ID" value="LPERR04G25170"/>
</dbReference>
<protein>
    <submittedName>
        <fullName evidence="2">Uncharacterized protein</fullName>
    </submittedName>
</protein>
<evidence type="ECO:0000256" key="1">
    <source>
        <dbReference type="SAM" id="MobiDB-lite"/>
    </source>
</evidence>
<organism evidence="2 3">
    <name type="scientific">Leersia perrieri</name>
    <dbReference type="NCBI Taxonomy" id="77586"/>
    <lineage>
        <taxon>Eukaryota</taxon>
        <taxon>Viridiplantae</taxon>
        <taxon>Streptophyta</taxon>
        <taxon>Embryophyta</taxon>
        <taxon>Tracheophyta</taxon>
        <taxon>Spermatophyta</taxon>
        <taxon>Magnoliopsida</taxon>
        <taxon>Liliopsida</taxon>
        <taxon>Poales</taxon>
        <taxon>Poaceae</taxon>
        <taxon>BOP clade</taxon>
        <taxon>Oryzoideae</taxon>
        <taxon>Oryzeae</taxon>
        <taxon>Oryzinae</taxon>
        <taxon>Leersia</taxon>
    </lineage>
</organism>
<sequence length="76" mass="8409">MTKPETRMVEPVESEAKLVKLEAKPVAKSVKPETKMTSPSANTAKLLKSKYHAKPQHRPIYNSGSTHNKPNKGLGR</sequence>
<dbReference type="AlphaFoldDB" id="A0A0D9WB65"/>
<feature type="region of interest" description="Disordered" evidence="1">
    <location>
        <begin position="25"/>
        <end position="76"/>
    </location>
</feature>
<proteinExistence type="predicted"/>
<accession>A0A0D9WB65</accession>
<reference evidence="2 3" key="1">
    <citation type="submission" date="2012-08" db="EMBL/GenBank/DDBJ databases">
        <title>Oryza genome evolution.</title>
        <authorList>
            <person name="Wing R.A."/>
        </authorList>
    </citation>
    <scope>NUCLEOTIDE SEQUENCE</scope>
</reference>
<name>A0A0D9WB65_9ORYZ</name>
<reference evidence="2" key="3">
    <citation type="submission" date="2015-04" db="UniProtKB">
        <authorList>
            <consortium name="EnsemblPlants"/>
        </authorList>
    </citation>
    <scope>IDENTIFICATION</scope>
</reference>
<evidence type="ECO:0000313" key="2">
    <source>
        <dbReference type="EnsemblPlants" id="LPERR04G25170.1"/>
    </source>
</evidence>
<keyword evidence="3" id="KW-1185">Reference proteome</keyword>